<accession>A0A1T5MNJ6</accession>
<dbReference type="Gene3D" id="3.40.50.2300">
    <property type="match status" value="2"/>
</dbReference>
<protein>
    <submittedName>
        <fullName evidence="7">D-allose transport system substrate-binding protein</fullName>
    </submittedName>
</protein>
<dbReference type="STRING" id="36842.SAMN02194393_05074"/>
<dbReference type="PANTHER" id="PTHR46847:SF1">
    <property type="entry name" value="D-ALLOSE-BINDING PERIPLASMIC PROTEIN-RELATED"/>
    <property type="match status" value="1"/>
</dbReference>
<dbReference type="AlphaFoldDB" id="A0A1T5MNJ6"/>
<dbReference type="EMBL" id="FUZT01000020">
    <property type="protein sequence ID" value="SKC89781.1"/>
    <property type="molecule type" value="Genomic_DNA"/>
</dbReference>
<evidence type="ECO:0000313" key="8">
    <source>
        <dbReference type="Proteomes" id="UP000190285"/>
    </source>
</evidence>
<comment type="subcellular location">
    <subcellularLocation>
        <location evidence="1">Cell envelope</location>
    </subcellularLocation>
</comment>
<evidence type="ECO:0000256" key="5">
    <source>
        <dbReference type="SAM" id="SignalP"/>
    </source>
</evidence>
<dbReference type="CDD" id="cd06320">
    <property type="entry name" value="PBP1_allose_binding"/>
    <property type="match status" value="1"/>
</dbReference>
<gene>
    <name evidence="7" type="ORF">SAMN02194393_05074</name>
</gene>
<dbReference type="Pfam" id="PF13407">
    <property type="entry name" value="Peripla_BP_4"/>
    <property type="match status" value="1"/>
</dbReference>
<dbReference type="Proteomes" id="UP000190285">
    <property type="component" value="Unassembled WGS sequence"/>
</dbReference>
<evidence type="ECO:0000259" key="6">
    <source>
        <dbReference type="Pfam" id="PF13407"/>
    </source>
</evidence>
<organism evidence="7 8">
    <name type="scientific">Maledivibacter halophilus</name>
    <dbReference type="NCBI Taxonomy" id="36842"/>
    <lineage>
        <taxon>Bacteria</taxon>
        <taxon>Bacillati</taxon>
        <taxon>Bacillota</taxon>
        <taxon>Clostridia</taxon>
        <taxon>Peptostreptococcales</taxon>
        <taxon>Caminicellaceae</taxon>
        <taxon>Maledivibacter</taxon>
    </lineage>
</organism>
<dbReference type="GO" id="GO:0030313">
    <property type="term" value="C:cell envelope"/>
    <property type="evidence" value="ECO:0007669"/>
    <property type="project" value="UniProtKB-SubCell"/>
</dbReference>
<feature type="chain" id="PRO_5038382267" evidence="5">
    <location>
        <begin position="23"/>
        <end position="370"/>
    </location>
</feature>
<sequence>MKGRKILAIVLILTLCTSLLFGCSGEKNTQATTEKPKVDSSEETKDKTEKNETEKENTKLAQMEEALTNQLNPMPELNKGEKIGVLIISLTNPFWANMKSCYEEAGKELGIDVEVMAAPSEGDTTSQLETLDSMAVKDYNAIVFSPIDGNNLIPGIIRANQAGIPVINLGPGVNKEALKKQEGHLDGVITVDFENQGKMVAEDMLKNMPDGGKVAIIQGIPGAGQSEGRTKGAKETFEATEGVELVSIQPGNWDRNTAYNIATDLIQANPDLKGIFCCNDVMALAAVEALETAGKRDGIIIYGVDFTKEAQEAIKEGRLDGSITYSPKIYTKAALLLALKLSQGQEIKEPVYSPLIVVNRDNVNEFDGWK</sequence>
<feature type="signal peptide" evidence="5">
    <location>
        <begin position="1"/>
        <end position="22"/>
    </location>
</feature>
<dbReference type="SUPFAM" id="SSF53822">
    <property type="entry name" value="Periplasmic binding protein-like I"/>
    <property type="match status" value="1"/>
</dbReference>
<dbReference type="PROSITE" id="PS51257">
    <property type="entry name" value="PROKAR_LIPOPROTEIN"/>
    <property type="match status" value="1"/>
</dbReference>
<name>A0A1T5MNJ6_9FIRM</name>
<feature type="compositionally biased region" description="Basic and acidic residues" evidence="4">
    <location>
        <begin position="34"/>
        <end position="57"/>
    </location>
</feature>
<proteinExistence type="inferred from homology"/>
<feature type="domain" description="Periplasmic binding protein" evidence="6">
    <location>
        <begin position="83"/>
        <end position="346"/>
    </location>
</feature>
<reference evidence="7 8" key="1">
    <citation type="submission" date="2017-02" db="EMBL/GenBank/DDBJ databases">
        <authorList>
            <person name="Peterson S.W."/>
        </authorList>
    </citation>
    <scope>NUCLEOTIDE SEQUENCE [LARGE SCALE GENOMIC DNA]</scope>
    <source>
        <strain evidence="7 8">M1</strain>
    </source>
</reference>
<dbReference type="InterPro" id="IPR028082">
    <property type="entry name" value="Peripla_BP_I"/>
</dbReference>
<dbReference type="RefSeq" id="WP_208985133.1">
    <property type="nucleotide sequence ID" value="NZ_FUZT01000020.1"/>
</dbReference>
<comment type="similarity">
    <text evidence="2">Belongs to the bacterial solute-binding protein 2 family.</text>
</comment>
<dbReference type="GO" id="GO:0030246">
    <property type="term" value="F:carbohydrate binding"/>
    <property type="evidence" value="ECO:0007669"/>
    <property type="project" value="UniProtKB-ARBA"/>
</dbReference>
<dbReference type="PANTHER" id="PTHR46847">
    <property type="entry name" value="D-ALLOSE-BINDING PERIPLASMIC PROTEIN-RELATED"/>
    <property type="match status" value="1"/>
</dbReference>
<keyword evidence="8" id="KW-1185">Reference proteome</keyword>
<evidence type="ECO:0000256" key="4">
    <source>
        <dbReference type="SAM" id="MobiDB-lite"/>
    </source>
</evidence>
<evidence type="ECO:0000256" key="1">
    <source>
        <dbReference type="ARBA" id="ARBA00004196"/>
    </source>
</evidence>
<evidence type="ECO:0000256" key="3">
    <source>
        <dbReference type="ARBA" id="ARBA00022729"/>
    </source>
</evidence>
<feature type="region of interest" description="Disordered" evidence="4">
    <location>
        <begin position="29"/>
        <end position="57"/>
    </location>
</feature>
<evidence type="ECO:0000313" key="7">
    <source>
        <dbReference type="EMBL" id="SKC89781.1"/>
    </source>
</evidence>
<keyword evidence="3 5" id="KW-0732">Signal</keyword>
<dbReference type="InterPro" id="IPR025997">
    <property type="entry name" value="SBP_2_dom"/>
</dbReference>
<evidence type="ECO:0000256" key="2">
    <source>
        <dbReference type="ARBA" id="ARBA00007639"/>
    </source>
</evidence>